<dbReference type="PANTHER" id="PTHR43522:SF5">
    <property type="entry name" value="TRANSKETOLASE"/>
    <property type="match status" value="1"/>
</dbReference>
<protein>
    <submittedName>
        <fullName evidence="6">Uncharacterized protein</fullName>
    </submittedName>
</protein>
<keyword evidence="2" id="KW-0479">Metal-binding</keyword>
<keyword evidence="3" id="KW-0460">Magnesium</keyword>
<name>A0A5P1F2D0_ASPOF</name>
<dbReference type="Gene3D" id="3.40.50.970">
    <property type="match status" value="1"/>
</dbReference>
<sequence length="223" mass="25375">MGSHYMEVCLIPFVATFMTFSDYKKNAMRLSALSPAGVIHVLTHDSIGRGEDGPTHQTAERLVGLRAMRHLLALRPADGNETAGAYKIHFVLVRLQDQTDTSLALWHYQDKRRSSRSWYYLRKSGQRVSVETGSPIGWKKYVGEKGIVHGVDELGASGTYLHTIEKYGFTEEKVTRLARSLLEWLLGCYAEVLLKRMHSKLRRMLLELQGHEMNVPFSSCYDK</sequence>
<dbReference type="PANTHER" id="PTHR43522">
    <property type="entry name" value="TRANSKETOLASE"/>
    <property type="match status" value="1"/>
</dbReference>
<feature type="domain" description="Transketolase-like pyrimidine-binding" evidence="4">
    <location>
        <begin position="9"/>
        <end position="88"/>
    </location>
</feature>
<dbReference type="InterPro" id="IPR029061">
    <property type="entry name" value="THDP-binding"/>
</dbReference>
<evidence type="ECO:0000313" key="6">
    <source>
        <dbReference type="EMBL" id="ONK72332.1"/>
    </source>
</evidence>
<evidence type="ECO:0000259" key="5">
    <source>
        <dbReference type="Pfam" id="PF22613"/>
    </source>
</evidence>
<dbReference type="Pfam" id="PF02779">
    <property type="entry name" value="Transket_pyr"/>
    <property type="match status" value="1"/>
</dbReference>
<organism evidence="6 7">
    <name type="scientific">Asparagus officinalis</name>
    <name type="common">Garden asparagus</name>
    <dbReference type="NCBI Taxonomy" id="4686"/>
    <lineage>
        <taxon>Eukaryota</taxon>
        <taxon>Viridiplantae</taxon>
        <taxon>Streptophyta</taxon>
        <taxon>Embryophyta</taxon>
        <taxon>Tracheophyta</taxon>
        <taxon>Spermatophyta</taxon>
        <taxon>Magnoliopsida</taxon>
        <taxon>Liliopsida</taxon>
        <taxon>Asparagales</taxon>
        <taxon>Asparagaceae</taxon>
        <taxon>Asparagoideae</taxon>
        <taxon>Asparagus</taxon>
    </lineage>
</organism>
<dbReference type="GO" id="GO:0005829">
    <property type="term" value="C:cytosol"/>
    <property type="evidence" value="ECO:0007669"/>
    <property type="project" value="TreeGrafter"/>
</dbReference>
<dbReference type="GO" id="GO:0046872">
    <property type="term" value="F:metal ion binding"/>
    <property type="evidence" value="ECO:0007669"/>
    <property type="project" value="UniProtKB-KW"/>
</dbReference>
<dbReference type="SUPFAM" id="SSF52518">
    <property type="entry name" value="Thiamin diphosphate-binding fold (THDP-binding)"/>
    <property type="match status" value="1"/>
</dbReference>
<reference evidence="7" key="1">
    <citation type="journal article" date="2017" name="Nat. Commun.">
        <title>The asparagus genome sheds light on the origin and evolution of a young Y chromosome.</title>
        <authorList>
            <person name="Harkess A."/>
            <person name="Zhou J."/>
            <person name="Xu C."/>
            <person name="Bowers J.E."/>
            <person name="Van der Hulst R."/>
            <person name="Ayyampalayam S."/>
            <person name="Mercati F."/>
            <person name="Riccardi P."/>
            <person name="McKain M.R."/>
            <person name="Kakrana A."/>
            <person name="Tang H."/>
            <person name="Ray J."/>
            <person name="Groenendijk J."/>
            <person name="Arikit S."/>
            <person name="Mathioni S.M."/>
            <person name="Nakano M."/>
            <person name="Shan H."/>
            <person name="Telgmann-Rauber A."/>
            <person name="Kanno A."/>
            <person name="Yue Z."/>
            <person name="Chen H."/>
            <person name="Li W."/>
            <person name="Chen Y."/>
            <person name="Xu X."/>
            <person name="Zhang Y."/>
            <person name="Luo S."/>
            <person name="Chen H."/>
            <person name="Gao J."/>
            <person name="Mao Z."/>
            <person name="Pires J.C."/>
            <person name="Luo M."/>
            <person name="Kudrna D."/>
            <person name="Wing R.A."/>
            <person name="Meyers B.C."/>
            <person name="Yi K."/>
            <person name="Kong H."/>
            <person name="Lavrijsen P."/>
            <person name="Sunseri F."/>
            <person name="Falavigna A."/>
            <person name="Ye Y."/>
            <person name="Leebens-Mack J.H."/>
            <person name="Chen G."/>
        </authorList>
    </citation>
    <scope>NUCLEOTIDE SEQUENCE [LARGE SCALE GENOMIC DNA]</scope>
    <source>
        <strain evidence="7">cv. DH0086</strain>
    </source>
</reference>
<evidence type="ECO:0000313" key="7">
    <source>
        <dbReference type="Proteomes" id="UP000243459"/>
    </source>
</evidence>
<dbReference type="SUPFAM" id="SSF52922">
    <property type="entry name" value="TK C-terminal domain-like"/>
    <property type="match status" value="1"/>
</dbReference>
<comment type="cofactor">
    <cofactor evidence="1">
        <name>thiamine diphosphate</name>
        <dbReference type="ChEBI" id="CHEBI:58937"/>
    </cofactor>
</comment>
<dbReference type="Proteomes" id="UP000243459">
    <property type="component" value="Chromosome 4"/>
</dbReference>
<dbReference type="GO" id="GO:0006098">
    <property type="term" value="P:pentose-phosphate shunt"/>
    <property type="evidence" value="ECO:0007669"/>
    <property type="project" value="TreeGrafter"/>
</dbReference>
<proteinExistence type="predicted"/>
<dbReference type="Pfam" id="PF22613">
    <property type="entry name" value="Transketolase_C_1"/>
    <property type="match status" value="1"/>
</dbReference>
<gene>
    <name evidence="6" type="ORF">A4U43_C04F18240</name>
</gene>
<dbReference type="AlphaFoldDB" id="A0A5P1F2D0"/>
<feature type="domain" description="Transketolase-like C-terminal" evidence="5">
    <location>
        <begin position="120"/>
        <end position="170"/>
    </location>
</feature>
<keyword evidence="7" id="KW-1185">Reference proteome</keyword>
<dbReference type="InterPro" id="IPR055152">
    <property type="entry name" value="Transketolase-like_C_2"/>
</dbReference>
<accession>A0A5P1F2D0</accession>
<dbReference type="EMBL" id="CM007384">
    <property type="protein sequence ID" value="ONK72332.1"/>
    <property type="molecule type" value="Genomic_DNA"/>
</dbReference>
<dbReference type="Gramene" id="ONK72332">
    <property type="protein sequence ID" value="ONK72332"/>
    <property type="gene ID" value="A4U43_C04F18240"/>
</dbReference>
<dbReference type="InterPro" id="IPR009014">
    <property type="entry name" value="Transketo_C/PFOR_II"/>
</dbReference>
<evidence type="ECO:0000256" key="3">
    <source>
        <dbReference type="ARBA" id="ARBA00022842"/>
    </source>
</evidence>
<dbReference type="Gene3D" id="3.40.50.920">
    <property type="match status" value="1"/>
</dbReference>
<dbReference type="GO" id="GO:0004802">
    <property type="term" value="F:transketolase activity"/>
    <property type="evidence" value="ECO:0007669"/>
    <property type="project" value="TreeGrafter"/>
</dbReference>
<dbReference type="InterPro" id="IPR005475">
    <property type="entry name" value="Transketolase-like_Pyr-bd"/>
</dbReference>
<evidence type="ECO:0000259" key="4">
    <source>
        <dbReference type="Pfam" id="PF02779"/>
    </source>
</evidence>
<dbReference type="CDD" id="cd07033">
    <property type="entry name" value="TPP_PYR_DXS_TK_like"/>
    <property type="match status" value="1"/>
</dbReference>
<evidence type="ECO:0000256" key="1">
    <source>
        <dbReference type="ARBA" id="ARBA00001964"/>
    </source>
</evidence>
<evidence type="ECO:0000256" key="2">
    <source>
        <dbReference type="ARBA" id="ARBA00022723"/>
    </source>
</evidence>
<dbReference type="InterPro" id="IPR033247">
    <property type="entry name" value="Transketolase_fam"/>
</dbReference>